<dbReference type="Pfam" id="PF13489">
    <property type="entry name" value="Methyltransf_23"/>
    <property type="match status" value="1"/>
</dbReference>
<sequence length="227" mass="25557">MNTVPSLCPLCQSDHTQLYHSEQRSKVLPRDYWRCATCALVFVPAVFHLDSVAEKAVYDQHQNRPDDPGYRKFLNRLYEPMHQKLAPGAVGLDFGCGPGPTLALMFAEAGFACANYDLYYCHQPERLAQRYDFICSSEVVEHLSAPGQVLSQLIGMLKPGGWLGLMTKRLSTDAAFANWHYTLDPTHISFFADNSFRWLASEHQLQLEFYGPDVVLLHKPAASTISC</sequence>
<gene>
    <name evidence="1" type="ORF">SAMN04488051_103465</name>
</gene>
<protein>
    <submittedName>
        <fullName evidence="1">Methyltransferase domain-containing protein</fullName>
    </submittedName>
</protein>
<keyword evidence="2" id="KW-1185">Reference proteome</keyword>
<dbReference type="OrthoDB" id="9791944at2"/>
<dbReference type="RefSeq" id="WP_091341871.1">
    <property type="nucleotide sequence ID" value="NZ_FNRM01000003.1"/>
</dbReference>
<dbReference type="Gene3D" id="3.40.50.150">
    <property type="entry name" value="Vaccinia Virus protein VP39"/>
    <property type="match status" value="1"/>
</dbReference>
<dbReference type="STRING" id="152573.SAMN04488051_103465"/>
<evidence type="ECO:0000313" key="2">
    <source>
        <dbReference type="Proteomes" id="UP000198773"/>
    </source>
</evidence>
<keyword evidence="1" id="KW-0808">Transferase</keyword>
<dbReference type="AlphaFoldDB" id="A0A1H4BPR9"/>
<dbReference type="EMBL" id="FNRM01000003">
    <property type="protein sequence ID" value="SEA50146.1"/>
    <property type="molecule type" value="Genomic_DNA"/>
</dbReference>
<keyword evidence="1" id="KW-0489">Methyltransferase</keyword>
<reference evidence="1 2" key="1">
    <citation type="submission" date="2016-10" db="EMBL/GenBank/DDBJ databases">
        <authorList>
            <person name="de Groot N.N."/>
        </authorList>
    </citation>
    <scope>NUCLEOTIDE SEQUENCE [LARGE SCALE GENOMIC DNA]</scope>
    <source>
        <strain evidence="1 2">CGMCC 1.3430</strain>
    </source>
</reference>
<name>A0A1H4BPR9_ALKAM</name>
<evidence type="ECO:0000313" key="1">
    <source>
        <dbReference type="EMBL" id="SEA50146.1"/>
    </source>
</evidence>
<dbReference type="GO" id="GO:0008168">
    <property type="term" value="F:methyltransferase activity"/>
    <property type="evidence" value="ECO:0007669"/>
    <property type="project" value="UniProtKB-KW"/>
</dbReference>
<dbReference type="Proteomes" id="UP000198773">
    <property type="component" value="Unassembled WGS sequence"/>
</dbReference>
<dbReference type="SUPFAM" id="SSF53335">
    <property type="entry name" value="S-adenosyl-L-methionine-dependent methyltransferases"/>
    <property type="match status" value="1"/>
</dbReference>
<dbReference type="InterPro" id="IPR029063">
    <property type="entry name" value="SAM-dependent_MTases_sf"/>
</dbReference>
<dbReference type="GO" id="GO:0032259">
    <property type="term" value="P:methylation"/>
    <property type="evidence" value="ECO:0007669"/>
    <property type="project" value="UniProtKB-KW"/>
</dbReference>
<organism evidence="1 2">
    <name type="scientific">Alkalimonas amylolytica</name>
    <dbReference type="NCBI Taxonomy" id="152573"/>
    <lineage>
        <taxon>Bacteria</taxon>
        <taxon>Pseudomonadati</taxon>
        <taxon>Pseudomonadota</taxon>
        <taxon>Gammaproteobacteria</taxon>
        <taxon>Alkalimonas</taxon>
    </lineage>
</organism>
<accession>A0A1H4BPR9</accession>
<proteinExistence type="predicted"/>